<evidence type="ECO:0000256" key="1">
    <source>
        <dbReference type="SAM" id="MobiDB-lite"/>
    </source>
</evidence>
<feature type="compositionally biased region" description="Basic and acidic residues" evidence="1">
    <location>
        <begin position="89"/>
        <end position="102"/>
    </location>
</feature>
<accession>A0AAW1WP42</accession>
<sequence length="162" mass="18440">MTRYYTYYTTNENGADDFEGYDPTPYEGGYDMGLTYGRPMPPSEKICYRHSSSPAQEDDYDPPEFSSLSEPNAYNEEKVESEYNSYIRPSHEAKHGYSKFEHNQQQQQPQQQQQRSSESNEEEEERTLAGEGGYGSKKYATSPGGTRSSWWPGCCSSNGAIQ</sequence>
<feature type="compositionally biased region" description="Polar residues" evidence="1">
    <location>
        <begin position="143"/>
        <end position="162"/>
    </location>
</feature>
<dbReference type="PANTHER" id="PTHR33971:SF1">
    <property type="entry name" value="OS02G0743600 PROTEIN"/>
    <property type="match status" value="1"/>
</dbReference>
<keyword evidence="3" id="KW-1185">Reference proteome</keyword>
<organism evidence="2 3">
    <name type="scientific">Rubus argutus</name>
    <name type="common">Southern blackberry</name>
    <dbReference type="NCBI Taxonomy" id="59490"/>
    <lineage>
        <taxon>Eukaryota</taxon>
        <taxon>Viridiplantae</taxon>
        <taxon>Streptophyta</taxon>
        <taxon>Embryophyta</taxon>
        <taxon>Tracheophyta</taxon>
        <taxon>Spermatophyta</taxon>
        <taxon>Magnoliopsida</taxon>
        <taxon>eudicotyledons</taxon>
        <taxon>Gunneridae</taxon>
        <taxon>Pentapetalae</taxon>
        <taxon>rosids</taxon>
        <taxon>fabids</taxon>
        <taxon>Rosales</taxon>
        <taxon>Rosaceae</taxon>
        <taxon>Rosoideae</taxon>
        <taxon>Rosoideae incertae sedis</taxon>
        <taxon>Rubus</taxon>
    </lineage>
</organism>
<dbReference type="InterPro" id="IPR038943">
    <property type="entry name" value="PLDrp1-like"/>
</dbReference>
<evidence type="ECO:0000313" key="2">
    <source>
        <dbReference type="EMBL" id="KAK9925035.1"/>
    </source>
</evidence>
<proteinExistence type="predicted"/>
<dbReference type="GO" id="GO:0070300">
    <property type="term" value="F:phosphatidic acid binding"/>
    <property type="evidence" value="ECO:0007669"/>
    <property type="project" value="InterPro"/>
</dbReference>
<comment type="caution">
    <text evidence="2">The sequence shown here is derived from an EMBL/GenBank/DDBJ whole genome shotgun (WGS) entry which is preliminary data.</text>
</comment>
<dbReference type="EMBL" id="JBEDUW010000006">
    <property type="protein sequence ID" value="KAK9925035.1"/>
    <property type="molecule type" value="Genomic_DNA"/>
</dbReference>
<dbReference type="PANTHER" id="PTHR33971">
    <property type="entry name" value="OS06G0232000 PROTEIN"/>
    <property type="match status" value="1"/>
</dbReference>
<evidence type="ECO:0000313" key="3">
    <source>
        <dbReference type="Proteomes" id="UP001457282"/>
    </source>
</evidence>
<gene>
    <name evidence="2" type="ORF">M0R45_033376</name>
</gene>
<name>A0AAW1WP42_RUBAR</name>
<dbReference type="Proteomes" id="UP001457282">
    <property type="component" value="Unassembled WGS sequence"/>
</dbReference>
<dbReference type="AlphaFoldDB" id="A0AAW1WP42"/>
<protein>
    <submittedName>
        <fullName evidence="2">Uncharacterized protein</fullName>
    </submittedName>
</protein>
<reference evidence="2 3" key="1">
    <citation type="journal article" date="2023" name="G3 (Bethesda)">
        <title>A chromosome-length genome assembly and annotation of blackberry (Rubus argutus, cv. 'Hillquist').</title>
        <authorList>
            <person name="Bruna T."/>
            <person name="Aryal R."/>
            <person name="Dudchenko O."/>
            <person name="Sargent D.J."/>
            <person name="Mead D."/>
            <person name="Buti M."/>
            <person name="Cavallini A."/>
            <person name="Hytonen T."/>
            <person name="Andres J."/>
            <person name="Pham M."/>
            <person name="Weisz D."/>
            <person name="Mascagni F."/>
            <person name="Usai G."/>
            <person name="Natali L."/>
            <person name="Bassil N."/>
            <person name="Fernandez G.E."/>
            <person name="Lomsadze A."/>
            <person name="Armour M."/>
            <person name="Olukolu B."/>
            <person name="Poorten T."/>
            <person name="Britton C."/>
            <person name="Davik J."/>
            <person name="Ashrafi H."/>
            <person name="Aiden E.L."/>
            <person name="Borodovsky M."/>
            <person name="Worthington M."/>
        </authorList>
    </citation>
    <scope>NUCLEOTIDE SEQUENCE [LARGE SCALE GENOMIC DNA]</scope>
    <source>
        <strain evidence="2">PI 553951</strain>
    </source>
</reference>
<feature type="region of interest" description="Disordered" evidence="1">
    <location>
        <begin position="32"/>
        <end position="162"/>
    </location>
</feature>
<feature type="compositionally biased region" description="Low complexity" evidence="1">
    <location>
        <begin position="104"/>
        <end position="117"/>
    </location>
</feature>